<dbReference type="Proteomes" id="UP000034292">
    <property type="component" value="Unassembled WGS sequence"/>
</dbReference>
<comment type="caution">
    <text evidence="1">The sequence shown here is derived from an EMBL/GenBank/DDBJ whole genome shotgun (WGS) entry which is preliminary data.</text>
</comment>
<dbReference type="STRING" id="1618408.UU23_C0004G0022"/>
<reference evidence="1 2" key="1">
    <citation type="journal article" date="2015" name="Nature">
        <title>rRNA introns, odd ribosomes, and small enigmatic genomes across a large radiation of phyla.</title>
        <authorList>
            <person name="Brown C.T."/>
            <person name="Hug L.A."/>
            <person name="Thomas B.C."/>
            <person name="Sharon I."/>
            <person name="Castelle C.J."/>
            <person name="Singh A."/>
            <person name="Wilkins M.J."/>
            <person name="Williams K.H."/>
            <person name="Banfield J.F."/>
        </authorList>
    </citation>
    <scope>NUCLEOTIDE SEQUENCE [LARGE SCALE GENOMIC DNA]</scope>
</reference>
<accession>A0A0G0W122</accession>
<organism evidence="1 2">
    <name type="scientific">Candidatus Curtissbacteria bacterium GW2011_GWA1_40_9</name>
    <dbReference type="NCBI Taxonomy" id="1618408"/>
    <lineage>
        <taxon>Bacteria</taxon>
        <taxon>Candidatus Curtissiibacteriota</taxon>
    </lineage>
</organism>
<dbReference type="EMBL" id="LBZV01000004">
    <property type="protein sequence ID" value="KKR78040.1"/>
    <property type="molecule type" value="Genomic_DNA"/>
</dbReference>
<protein>
    <submittedName>
        <fullName evidence="1">Uncharacterized protein</fullName>
    </submittedName>
</protein>
<proteinExistence type="predicted"/>
<evidence type="ECO:0000313" key="1">
    <source>
        <dbReference type="EMBL" id="KKR78040.1"/>
    </source>
</evidence>
<gene>
    <name evidence="1" type="ORF">UU23_C0004G0022</name>
</gene>
<evidence type="ECO:0000313" key="2">
    <source>
        <dbReference type="Proteomes" id="UP000034292"/>
    </source>
</evidence>
<sequence length="42" mass="4950">MQSLKVKIINQKLEIFKPVNYIRLCQENLHHKGKGNIKGKPY</sequence>
<name>A0A0G0W122_9BACT</name>
<dbReference type="AlphaFoldDB" id="A0A0G0W122"/>